<proteinExistence type="inferred from homology"/>
<dbReference type="GO" id="GO:0016853">
    <property type="term" value="F:isomerase activity"/>
    <property type="evidence" value="ECO:0007669"/>
    <property type="project" value="UniProtKB-KW"/>
</dbReference>
<comment type="caution">
    <text evidence="3">The sequence shown here is derived from an EMBL/GenBank/DDBJ whole genome shotgun (WGS) entry which is preliminary data.</text>
</comment>
<dbReference type="InterPro" id="IPR010819">
    <property type="entry name" value="AGE/CE"/>
</dbReference>
<evidence type="ECO:0000313" key="4">
    <source>
        <dbReference type="Proteomes" id="UP000253420"/>
    </source>
</evidence>
<accession>A0A368KA07</accession>
<keyword evidence="4" id="KW-1185">Reference proteome</keyword>
<reference evidence="3 4" key="1">
    <citation type="submission" date="2018-07" db="EMBL/GenBank/DDBJ databases">
        <title>The draft genome of Phyllobacterium salinisoli.</title>
        <authorList>
            <person name="Liu L."/>
            <person name="Li L."/>
            <person name="Zhang X."/>
            <person name="Liang L."/>
        </authorList>
    </citation>
    <scope>NUCLEOTIDE SEQUENCE [LARGE SCALE GENOMIC DNA]</scope>
    <source>
        <strain evidence="3 4">LLAN61</strain>
    </source>
</reference>
<dbReference type="EMBL" id="QOZG01000001">
    <property type="protein sequence ID" value="RCS25333.1"/>
    <property type="molecule type" value="Genomic_DNA"/>
</dbReference>
<dbReference type="PANTHER" id="PTHR15108">
    <property type="entry name" value="N-ACYLGLUCOSAMINE-2-EPIMERASE"/>
    <property type="match status" value="1"/>
</dbReference>
<dbReference type="SUPFAM" id="SSF48208">
    <property type="entry name" value="Six-hairpin glycosidases"/>
    <property type="match status" value="1"/>
</dbReference>
<evidence type="ECO:0000256" key="1">
    <source>
        <dbReference type="ARBA" id="ARBA00008558"/>
    </source>
</evidence>
<dbReference type="AlphaFoldDB" id="A0A368KA07"/>
<evidence type="ECO:0008006" key="5">
    <source>
        <dbReference type="Google" id="ProtNLM"/>
    </source>
</evidence>
<dbReference type="OrthoDB" id="9806359at2"/>
<dbReference type="InterPro" id="IPR012341">
    <property type="entry name" value="6hp_glycosidase-like_sf"/>
</dbReference>
<keyword evidence="2" id="KW-0413">Isomerase</keyword>
<dbReference type="Proteomes" id="UP000253420">
    <property type="component" value="Unassembled WGS sequence"/>
</dbReference>
<dbReference type="GO" id="GO:0005975">
    <property type="term" value="P:carbohydrate metabolic process"/>
    <property type="evidence" value="ECO:0007669"/>
    <property type="project" value="InterPro"/>
</dbReference>
<dbReference type="InterPro" id="IPR008928">
    <property type="entry name" value="6-hairpin_glycosidase_sf"/>
</dbReference>
<gene>
    <name evidence="3" type="ORF">DUT91_00490</name>
</gene>
<comment type="similarity">
    <text evidence="1">Belongs to the N-acylglucosamine 2-epimerase family.</text>
</comment>
<evidence type="ECO:0000256" key="2">
    <source>
        <dbReference type="ARBA" id="ARBA00023235"/>
    </source>
</evidence>
<protein>
    <recommendedName>
        <fullName evidence="5">Mannose-6-phosphate isomerase</fullName>
    </recommendedName>
</protein>
<sequence length="399" mass="44441">MTSATAFAMDFVPRWIAFATDQQAGGLVERLDGEGRPVFGEPKTTLVHARTVFSLAHLCLETGNSALLGPARRIHAFMDAHLRHPEGGYRYAIDPDGSLREDAASRTRRAYDQSFALLALVTLQKADPKAVPEGRIEGLWRFIEELTEPVTGALYEDDQMARSGARAGERRAQNPQMHMLEAVLQAYELTGESVWLERATRYISLLQDYFIDRSTGSVREFVSHDLSSLEGAEGQRREPGHQYEWAWLLHRYADLSGHEDVRSLADRMTAFADGHGIRRTGDPLDGALFDALKADGSVIENTHLLWPLTEAGKLACALHLRGDVHAAARAEELERLIFSRFFAADQVRWVNQLDGRGGVIWPDALSRLIYHVALFVTEGARAGLWSIQPELRISLSSSP</sequence>
<dbReference type="Gene3D" id="1.50.10.10">
    <property type="match status" value="1"/>
</dbReference>
<evidence type="ECO:0000313" key="3">
    <source>
        <dbReference type="EMBL" id="RCS25333.1"/>
    </source>
</evidence>
<name>A0A368KA07_9HYPH</name>
<dbReference type="RefSeq" id="WP_114438427.1">
    <property type="nucleotide sequence ID" value="NZ_QOZG01000001.1"/>
</dbReference>
<dbReference type="Pfam" id="PF07221">
    <property type="entry name" value="GlcNAc_2-epim"/>
    <property type="match status" value="1"/>
</dbReference>
<organism evidence="3 4">
    <name type="scientific">Phyllobacterium salinisoli</name>
    <dbReference type="NCBI Taxonomy" id="1899321"/>
    <lineage>
        <taxon>Bacteria</taxon>
        <taxon>Pseudomonadati</taxon>
        <taxon>Pseudomonadota</taxon>
        <taxon>Alphaproteobacteria</taxon>
        <taxon>Hyphomicrobiales</taxon>
        <taxon>Phyllobacteriaceae</taxon>
        <taxon>Phyllobacterium</taxon>
    </lineage>
</organism>